<dbReference type="AlphaFoldDB" id="A0A2H0WWU3"/>
<reference evidence="2" key="1">
    <citation type="submission" date="2017-09" db="EMBL/GenBank/DDBJ databases">
        <title>Depth-based differentiation of microbial function through sediment-hosted aquifers and enrichment of novel symbionts in the deep terrestrial subsurface.</title>
        <authorList>
            <person name="Probst A.J."/>
            <person name="Ladd B."/>
            <person name="Jarett J.K."/>
            <person name="Geller-Mcgrath D.E."/>
            <person name="Sieber C.M.K."/>
            <person name="Emerson J.B."/>
            <person name="Anantharaman K."/>
            <person name="Thomas B.C."/>
            <person name="Malmstrom R."/>
            <person name="Stieglmeier M."/>
            <person name="Klingl A."/>
            <person name="Woyke T."/>
            <person name="Ryan C.M."/>
            <person name="Banfield J.F."/>
        </authorList>
    </citation>
    <scope>NUCLEOTIDE SEQUENCE [LARGE SCALE GENOMIC DNA]</scope>
</reference>
<organism evidence="1 2">
    <name type="scientific">Candidatus Portnoybacteria bacterium CG09_land_8_20_14_0_10_44_13</name>
    <dbReference type="NCBI Taxonomy" id="1974811"/>
    <lineage>
        <taxon>Bacteria</taxon>
        <taxon>Candidatus Portnoyibacteriota</taxon>
    </lineage>
</organism>
<dbReference type="Proteomes" id="UP000229080">
    <property type="component" value="Unassembled WGS sequence"/>
</dbReference>
<dbReference type="GO" id="GO:0030170">
    <property type="term" value="F:pyridoxal phosphate binding"/>
    <property type="evidence" value="ECO:0007669"/>
    <property type="project" value="TreeGrafter"/>
</dbReference>
<dbReference type="Pfam" id="PF01041">
    <property type="entry name" value="DegT_DnrJ_EryC1"/>
    <property type="match status" value="1"/>
</dbReference>
<dbReference type="EMBL" id="PEZF01000006">
    <property type="protein sequence ID" value="PIS17144.1"/>
    <property type="molecule type" value="Genomic_DNA"/>
</dbReference>
<dbReference type="GO" id="GO:0000271">
    <property type="term" value="P:polysaccharide biosynthetic process"/>
    <property type="evidence" value="ECO:0007669"/>
    <property type="project" value="TreeGrafter"/>
</dbReference>
<evidence type="ECO:0000313" key="2">
    <source>
        <dbReference type="Proteomes" id="UP000229080"/>
    </source>
</evidence>
<dbReference type="Gene3D" id="3.40.640.10">
    <property type="entry name" value="Type I PLP-dependent aspartate aminotransferase-like (Major domain)"/>
    <property type="match status" value="1"/>
</dbReference>
<proteinExistence type="predicted"/>
<dbReference type="InterPro" id="IPR000653">
    <property type="entry name" value="DegT/StrS_aminotransferase"/>
</dbReference>
<accession>A0A2H0WWU3</accession>
<evidence type="ECO:0000313" key="1">
    <source>
        <dbReference type="EMBL" id="PIS17144.1"/>
    </source>
</evidence>
<sequence>IPGKTKISYAGRVYNDKELVNLVDASLDFWLTAGRYADKFESRFAKFLGLKYCLLVNSGSSANLLAVTALTSSKLGKRQLKPGDEVI</sequence>
<name>A0A2H0WWU3_9BACT</name>
<dbReference type="InterPro" id="IPR015424">
    <property type="entry name" value="PyrdxlP-dep_Trfase"/>
</dbReference>
<protein>
    <submittedName>
        <fullName evidence="1">Lipopolysaccharide biosynthesis protein RfbH</fullName>
    </submittedName>
</protein>
<dbReference type="PANTHER" id="PTHR30244:SF34">
    <property type="entry name" value="DTDP-4-AMINO-4,6-DIDEOXYGALACTOSE TRANSAMINASE"/>
    <property type="match status" value="1"/>
</dbReference>
<feature type="non-terminal residue" evidence="1">
    <location>
        <position position="1"/>
    </location>
</feature>
<dbReference type="GO" id="GO:0008483">
    <property type="term" value="F:transaminase activity"/>
    <property type="evidence" value="ECO:0007669"/>
    <property type="project" value="TreeGrafter"/>
</dbReference>
<comment type="caution">
    <text evidence="1">The sequence shown here is derived from an EMBL/GenBank/DDBJ whole genome shotgun (WGS) entry which is preliminary data.</text>
</comment>
<dbReference type="SUPFAM" id="SSF53383">
    <property type="entry name" value="PLP-dependent transferases"/>
    <property type="match status" value="1"/>
</dbReference>
<gene>
    <name evidence="1" type="ORF">COT61_00070</name>
</gene>
<dbReference type="InterPro" id="IPR015421">
    <property type="entry name" value="PyrdxlP-dep_Trfase_major"/>
</dbReference>
<dbReference type="PANTHER" id="PTHR30244">
    <property type="entry name" value="TRANSAMINASE"/>
    <property type="match status" value="1"/>
</dbReference>
<feature type="non-terminal residue" evidence="1">
    <location>
        <position position="87"/>
    </location>
</feature>